<evidence type="ECO:0000313" key="2">
    <source>
        <dbReference type="Proteomes" id="UP000094043"/>
    </source>
</evidence>
<protein>
    <submittedName>
        <fullName evidence="1">Uncharacterized protein</fullName>
    </submittedName>
</protein>
<dbReference type="GeneID" id="91088114"/>
<sequence length="78" mass="9131">MPFCHCWKRKPALHTHTKAARKKKINRWVWDEPALRNCVGQSLSNDEVPSRIPSTSDTQSTILDLHRHNLEYFLLSYG</sequence>
<dbReference type="Proteomes" id="UP000094043">
    <property type="component" value="Chromosome 4"/>
</dbReference>
<accession>A0AAJ8JUM3</accession>
<reference evidence="1" key="1">
    <citation type="submission" date="2016-06" db="EMBL/GenBank/DDBJ databases">
        <authorList>
            <person name="Cuomo C."/>
            <person name="Litvintseva A."/>
            <person name="Heitman J."/>
            <person name="Chen Y."/>
            <person name="Sun S."/>
            <person name="Springer D."/>
            <person name="Dromer F."/>
            <person name="Young S."/>
            <person name="Zeng Q."/>
            <person name="Chapman S."/>
            <person name="Gujja S."/>
            <person name="Saif S."/>
            <person name="Birren B."/>
        </authorList>
    </citation>
    <scope>NUCLEOTIDE SEQUENCE</scope>
    <source>
        <strain evidence="1">CBS 7841</strain>
    </source>
</reference>
<proteinExistence type="predicted"/>
<dbReference type="RefSeq" id="XP_066069391.1">
    <property type="nucleotide sequence ID" value="XM_066213294.1"/>
</dbReference>
<gene>
    <name evidence="1" type="ORF">L203_103904</name>
</gene>
<dbReference type="AlphaFoldDB" id="A0AAJ8JUM3"/>
<organism evidence="1 2">
    <name type="scientific">Cryptococcus depauperatus CBS 7841</name>
    <dbReference type="NCBI Taxonomy" id="1295531"/>
    <lineage>
        <taxon>Eukaryota</taxon>
        <taxon>Fungi</taxon>
        <taxon>Dikarya</taxon>
        <taxon>Basidiomycota</taxon>
        <taxon>Agaricomycotina</taxon>
        <taxon>Tremellomycetes</taxon>
        <taxon>Tremellales</taxon>
        <taxon>Cryptococcaceae</taxon>
        <taxon>Cryptococcus</taxon>
    </lineage>
</organism>
<evidence type="ECO:0000313" key="1">
    <source>
        <dbReference type="EMBL" id="WVN88691.1"/>
    </source>
</evidence>
<dbReference type="KEGG" id="cdep:91088114"/>
<keyword evidence="2" id="KW-1185">Reference proteome</keyword>
<dbReference type="EMBL" id="CP143787">
    <property type="protein sequence ID" value="WVN88691.1"/>
    <property type="molecule type" value="Genomic_DNA"/>
</dbReference>
<name>A0AAJ8JUM3_9TREE</name>
<reference evidence="1" key="2">
    <citation type="journal article" date="2022" name="Elife">
        <title>Obligate sexual reproduction of a homothallic fungus closely related to the Cryptococcus pathogenic species complex.</title>
        <authorList>
            <person name="Passer A.R."/>
            <person name="Clancey S.A."/>
            <person name="Shea T."/>
            <person name="David-Palma M."/>
            <person name="Averette A.F."/>
            <person name="Boekhout T."/>
            <person name="Porcel B.M."/>
            <person name="Nowrousian M."/>
            <person name="Cuomo C.A."/>
            <person name="Sun S."/>
            <person name="Heitman J."/>
            <person name="Coelho M.A."/>
        </authorList>
    </citation>
    <scope>NUCLEOTIDE SEQUENCE</scope>
    <source>
        <strain evidence="1">CBS 7841</strain>
    </source>
</reference>
<reference evidence="1" key="3">
    <citation type="submission" date="2024-01" db="EMBL/GenBank/DDBJ databases">
        <authorList>
            <person name="Coelho M.A."/>
            <person name="David-Palma M."/>
            <person name="Shea T."/>
            <person name="Sun S."/>
            <person name="Cuomo C.A."/>
            <person name="Heitman J."/>
        </authorList>
    </citation>
    <scope>NUCLEOTIDE SEQUENCE</scope>
    <source>
        <strain evidence="1">CBS 7841</strain>
    </source>
</reference>